<dbReference type="PANTHER" id="PTHR31321:SF134">
    <property type="entry name" value="PECTINESTERASE"/>
    <property type="match status" value="1"/>
</dbReference>
<comment type="pathway">
    <text evidence="1">Glycan metabolism; pectin degradation; 2-dehydro-3-deoxy-D-gluconate from pectin: step 1/5.</text>
</comment>
<dbReference type="OrthoDB" id="2019149at2759"/>
<comment type="similarity">
    <text evidence="2">Belongs to the pectinesterase family.</text>
</comment>
<dbReference type="STRING" id="218851.A0A2G5DRN6"/>
<evidence type="ECO:0000259" key="6">
    <source>
        <dbReference type="Pfam" id="PF01095"/>
    </source>
</evidence>
<keyword evidence="5" id="KW-0063">Aspartyl esterase</keyword>
<keyword evidence="4" id="KW-0378">Hydrolase</keyword>
<name>A0A2G5DRN6_AQUCA</name>
<dbReference type="InterPro" id="IPR012334">
    <property type="entry name" value="Pectin_lyas_fold"/>
</dbReference>
<dbReference type="InterPro" id="IPR011050">
    <property type="entry name" value="Pectin_lyase_fold/virulence"/>
</dbReference>
<evidence type="ECO:0000313" key="8">
    <source>
        <dbReference type="Proteomes" id="UP000230069"/>
    </source>
</evidence>
<proteinExistence type="inferred from homology"/>
<dbReference type="PANTHER" id="PTHR31321">
    <property type="entry name" value="ACYL-COA THIOESTER HYDROLASE YBHC-RELATED"/>
    <property type="match status" value="1"/>
</dbReference>
<evidence type="ECO:0000313" key="7">
    <source>
        <dbReference type="EMBL" id="PIA46185.1"/>
    </source>
</evidence>
<feature type="domain" description="Pectinesterase catalytic" evidence="6">
    <location>
        <begin position="94"/>
        <end position="166"/>
    </location>
</feature>
<dbReference type="InParanoid" id="A0A2G5DRN6"/>
<evidence type="ECO:0000256" key="1">
    <source>
        <dbReference type="ARBA" id="ARBA00005184"/>
    </source>
</evidence>
<evidence type="ECO:0000256" key="2">
    <source>
        <dbReference type="ARBA" id="ARBA00008891"/>
    </source>
</evidence>
<gene>
    <name evidence="7" type="ORF">AQUCO_01500004v1</name>
</gene>
<evidence type="ECO:0000256" key="5">
    <source>
        <dbReference type="ARBA" id="ARBA00023085"/>
    </source>
</evidence>
<evidence type="ECO:0000256" key="3">
    <source>
        <dbReference type="ARBA" id="ARBA00013229"/>
    </source>
</evidence>
<dbReference type="SUPFAM" id="SSF51126">
    <property type="entry name" value="Pectin lyase-like"/>
    <property type="match status" value="1"/>
</dbReference>
<reference evidence="7 8" key="1">
    <citation type="submission" date="2017-09" db="EMBL/GenBank/DDBJ databases">
        <title>WGS assembly of Aquilegia coerulea Goldsmith.</title>
        <authorList>
            <person name="Hodges S."/>
            <person name="Kramer E."/>
            <person name="Nordborg M."/>
            <person name="Tomkins J."/>
            <person name="Borevitz J."/>
            <person name="Derieg N."/>
            <person name="Yan J."/>
            <person name="Mihaltcheva S."/>
            <person name="Hayes R.D."/>
            <person name="Rokhsar D."/>
        </authorList>
    </citation>
    <scope>NUCLEOTIDE SEQUENCE [LARGE SCALE GENOMIC DNA]</scope>
    <source>
        <strain evidence="8">cv. Goldsmith</strain>
    </source>
</reference>
<dbReference type="Proteomes" id="UP000230069">
    <property type="component" value="Unassembled WGS sequence"/>
</dbReference>
<protein>
    <recommendedName>
        <fullName evidence="3">pectinesterase</fullName>
        <ecNumber evidence="3">3.1.1.11</ecNumber>
    </recommendedName>
</protein>
<dbReference type="Pfam" id="PF01095">
    <property type="entry name" value="Pectinesterase"/>
    <property type="match status" value="2"/>
</dbReference>
<sequence length="175" mass="19618">MLKNPIQEIPQDRPYIVLQGEGSQNTAIDWNNCGTIDRLAFASFADHFVAKYICFMTHQKAVAGQIAGDDSAFYGCAFHGLQDTFCNNVFGSGTITYLGRGWGAYSRVIFYQSELSNVVVPQGWDAWKSAEYCCRASGSDTSERLPWEMPMDRITASNFSDISYIDQEGWLHNQP</sequence>
<dbReference type="UniPathway" id="UPA00545">
    <property type="reaction ID" value="UER00823"/>
</dbReference>
<organism evidence="7 8">
    <name type="scientific">Aquilegia coerulea</name>
    <name type="common">Rocky mountain columbine</name>
    <dbReference type="NCBI Taxonomy" id="218851"/>
    <lineage>
        <taxon>Eukaryota</taxon>
        <taxon>Viridiplantae</taxon>
        <taxon>Streptophyta</taxon>
        <taxon>Embryophyta</taxon>
        <taxon>Tracheophyta</taxon>
        <taxon>Spermatophyta</taxon>
        <taxon>Magnoliopsida</taxon>
        <taxon>Ranunculales</taxon>
        <taxon>Ranunculaceae</taxon>
        <taxon>Thalictroideae</taxon>
        <taxon>Aquilegia</taxon>
    </lineage>
</organism>
<accession>A0A2G5DRN6</accession>
<dbReference type="InterPro" id="IPR000070">
    <property type="entry name" value="Pectinesterase_cat"/>
</dbReference>
<feature type="domain" description="Pectinesterase catalytic" evidence="6">
    <location>
        <begin position="8"/>
        <end position="85"/>
    </location>
</feature>
<dbReference type="AlphaFoldDB" id="A0A2G5DRN6"/>
<dbReference type="GO" id="GO:0030599">
    <property type="term" value="F:pectinesterase activity"/>
    <property type="evidence" value="ECO:0007669"/>
    <property type="project" value="UniProtKB-EC"/>
</dbReference>
<dbReference type="EMBL" id="KZ305032">
    <property type="protein sequence ID" value="PIA46185.1"/>
    <property type="molecule type" value="Genomic_DNA"/>
</dbReference>
<dbReference type="GO" id="GO:0045490">
    <property type="term" value="P:pectin catabolic process"/>
    <property type="evidence" value="ECO:0007669"/>
    <property type="project" value="UniProtKB-UniPathway"/>
</dbReference>
<keyword evidence="8" id="KW-1185">Reference proteome</keyword>
<evidence type="ECO:0000256" key="4">
    <source>
        <dbReference type="ARBA" id="ARBA00022801"/>
    </source>
</evidence>
<dbReference type="GO" id="GO:0042545">
    <property type="term" value="P:cell wall modification"/>
    <property type="evidence" value="ECO:0007669"/>
    <property type="project" value="InterPro"/>
</dbReference>
<dbReference type="Gene3D" id="2.160.20.10">
    <property type="entry name" value="Single-stranded right-handed beta-helix, Pectin lyase-like"/>
    <property type="match status" value="2"/>
</dbReference>
<dbReference type="EC" id="3.1.1.11" evidence="3"/>